<comment type="caution">
    <text evidence="2">The sequence shown here is derived from an EMBL/GenBank/DDBJ whole genome shotgun (WGS) entry which is preliminary data.</text>
</comment>
<feature type="transmembrane region" description="Helical" evidence="1">
    <location>
        <begin position="51"/>
        <end position="72"/>
    </location>
</feature>
<evidence type="ECO:0000256" key="1">
    <source>
        <dbReference type="SAM" id="Phobius"/>
    </source>
</evidence>
<evidence type="ECO:0000313" key="2">
    <source>
        <dbReference type="EMBL" id="MFD1588106.1"/>
    </source>
</evidence>
<dbReference type="Proteomes" id="UP001597119">
    <property type="component" value="Unassembled WGS sequence"/>
</dbReference>
<keyword evidence="1" id="KW-1133">Transmembrane helix</keyword>
<dbReference type="EMBL" id="JBHUDJ010000008">
    <property type="protein sequence ID" value="MFD1588106.1"/>
    <property type="molecule type" value="Genomic_DNA"/>
</dbReference>
<sequence length="85" mass="8996">MPYEFPLPVDTDAVRVVCGLLLIAFVTLTTVKHLAVTYFPSWSRLGNTGTGGALGATAMFAIGSYLVVTGLFRGIERAVESADTT</sequence>
<organism evidence="2 3">
    <name type="scientific">Halorientalis brevis</name>
    <dbReference type="NCBI Taxonomy" id="1126241"/>
    <lineage>
        <taxon>Archaea</taxon>
        <taxon>Methanobacteriati</taxon>
        <taxon>Methanobacteriota</taxon>
        <taxon>Stenosarchaea group</taxon>
        <taxon>Halobacteria</taxon>
        <taxon>Halobacteriales</taxon>
        <taxon>Haloarculaceae</taxon>
        <taxon>Halorientalis</taxon>
    </lineage>
</organism>
<name>A0ABD6CEH2_9EURY</name>
<keyword evidence="1" id="KW-0812">Transmembrane</keyword>
<dbReference type="AlphaFoldDB" id="A0ABD6CEH2"/>
<feature type="transmembrane region" description="Helical" evidence="1">
    <location>
        <begin position="12"/>
        <end position="31"/>
    </location>
</feature>
<keyword evidence="1" id="KW-0472">Membrane</keyword>
<dbReference type="RefSeq" id="WP_247381804.1">
    <property type="nucleotide sequence ID" value="NZ_JALLGV010000012.1"/>
</dbReference>
<reference evidence="2 3" key="1">
    <citation type="journal article" date="2019" name="Int. J. Syst. Evol. Microbiol.">
        <title>The Global Catalogue of Microorganisms (GCM) 10K type strain sequencing project: providing services to taxonomists for standard genome sequencing and annotation.</title>
        <authorList>
            <consortium name="The Broad Institute Genomics Platform"/>
            <consortium name="The Broad Institute Genome Sequencing Center for Infectious Disease"/>
            <person name="Wu L."/>
            <person name="Ma J."/>
        </authorList>
    </citation>
    <scope>NUCLEOTIDE SEQUENCE [LARGE SCALE GENOMIC DNA]</scope>
    <source>
        <strain evidence="2 3">CGMCC 1.12125</strain>
    </source>
</reference>
<protein>
    <submittedName>
        <fullName evidence="2">Uncharacterized protein</fullName>
    </submittedName>
</protein>
<evidence type="ECO:0000313" key="3">
    <source>
        <dbReference type="Proteomes" id="UP001597119"/>
    </source>
</evidence>
<accession>A0ABD6CEH2</accession>
<proteinExistence type="predicted"/>
<keyword evidence="3" id="KW-1185">Reference proteome</keyword>
<gene>
    <name evidence="2" type="ORF">ACFR9U_14070</name>
</gene>